<keyword evidence="3" id="KW-1185">Reference proteome</keyword>
<name>A0A8S1EJZ4_9PELO</name>
<feature type="domain" description="BTB" evidence="1">
    <location>
        <begin position="15"/>
        <end position="115"/>
    </location>
</feature>
<evidence type="ECO:0000313" key="3">
    <source>
        <dbReference type="Proteomes" id="UP000494206"/>
    </source>
</evidence>
<dbReference type="EMBL" id="CADEPM010000002">
    <property type="protein sequence ID" value="CAB3399954.1"/>
    <property type="molecule type" value="Genomic_DNA"/>
</dbReference>
<comment type="caution">
    <text evidence="2">The sequence shown here is derived from an EMBL/GenBank/DDBJ whole genome shotgun (WGS) entry which is preliminary data.</text>
</comment>
<dbReference type="InterPro" id="IPR011333">
    <property type="entry name" value="SKP1/BTB/POZ_sf"/>
</dbReference>
<proteinExistence type="predicted"/>
<organism evidence="2 3">
    <name type="scientific">Caenorhabditis bovis</name>
    <dbReference type="NCBI Taxonomy" id="2654633"/>
    <lineage>
        <taxon>Eukaryota</taxon>
        <taxon>Metazoa</taxon>
        <taxon>Ecdysozoa</taxon>
        <taxon>Nematoda</taxon>
        <taxon>Chromadorea</taxon>
        <taxon>Rhabditida</taxon>
        <taxon>Rhabditina</taxon>
        <taxon>Rhabditomorpha</taxon>
        <taxon>Rhabditoidea</taxon>
        <taxon>Rhabditidae</taxon>
        <taxon>Peloderinae</taxon>
        <taxon>Caenorhabditis</taxon>
    </lineage>
</organism>
<protein>
    <recommendedName>
        <fullName evidence="1">BTB domain-containing protein</fullName>
    </recommendedName>
</protein>
<sequence>MCSDDAQALLEKFTQKTDLRSFCIATKTDDIYVNLHYLAELSEYFNVICTKEYSEKSDNKLSLSDVYAADLADFLGYVCPDKFTISRQITASNVCTLAYFSDRFMFPQVRADVKEWLATDKFFKDDLIPLATLVEIGIVLYEQGYSIAEMEPLFKKMGLFEEERVVELMKDTDQVVKEFLLSKIRIFRPYKFNSRPNSYFHLEDYRRRIFF</sequence>
<dbReference type="AlphaFoldDB" id="A0A8S1EJZ4"/>
<dbReference type="InterPro" id="IPR000210">
    <property type="entry name" value="BTB/POZ_dom"/>
</dbReference>
<reference evidence="2 3" key="1">
    <citation type="submission" date="2020-04" db="EMBL/GenBank/DDBJ databases">
        <authorList>
            <person name="Laetsch R D."/>
            <person name="Stevens L."/>
            <person name="Kumar S."/>
            <person name="Blaxter L. M."/>
        </authorList>
    </citation>
    <scope>NUCLEOTIDE SEQUENCE [LARGE SCALE GENOMIC DNA]</scope>
</reference>
<evidence type="ECO:0000259" key="1">
    <source>
        <dbReference type="Pfam" id="PF00651"/>
    </source>
</evidence>
<dbReference type="Pfam" id="PF00651">
    <property type="entry name" value="BTB"/>
    <property type="match status" value="1"/>
</dbReference>
<accession>A0A8S1EJZ4</accession>
<dbReference type="Proteomes" id="UP000494206">
    <property type="component" value="Unassembled WGS sequence"/>
</dbReference>
<dbReference type="Gene3D" id="3.30.710.10">
    <property type="entry name" value="Potassium Channel Kv1.1, Chain A"/>
    <property type="match status" value="1"/>
</dbReference>
<dbReference type="OrthoDB" id="5804679at2759"/>
<evidence type="ECO:0000313" key="2">
    <source>
        <dbReference type="EMBL" id="CAB3399954.1"/>
    </source>
</evidence>
<gene>
    <name evidence="2" type="ORF">CBOVIS_LOCUS2991</name>
</gene>
<dbReference type="SUPFAM" id="SSF54695">
    <property type="entry name" value="POZ domain"/>
    <property type="match status" value="1"/>
</dbReference>